<keyword evidence="2" id="KW-1185">Reference proteome</keyword>
<organism evidence="1 2">
    <name type="scientific">Mycolicibacillus koreensis</name>
    <dbReference type="NCBI Taxonomy" id="1069220"/>
    <lineage>
        <taxon>Bacteria</taxon>
        <taxon>Bacillati</taxon>
        <taxon>Actinomycetota</taxon>
        <taxon>Actinomycetes</taxon>
        <taxon>Mycobacteriales</taxon>
        <taxon>Mycobacteriaceae</taxon>
        <taxon>Mycolicibacillus</taxon>
    </lineage>
</organism>
<evidence type="ECO:0000313" key="1">
    <source>
        <dbReference type="EMBL" id="OSC30604.1"/>
    </source>
</evidence>
<protein>
    <submittedName>
        <fullName evidence="1">Uncharacterized protein</fullName>
    </submittedName>
</protein>
<dbReference type="Proteomes" id="UP000193577">
    <property type="component" value="Unassembled WGS sequence"/>
</dbReference>
<dbReference type="EMBL" id="NCXO01000048">
    <property type="protein sequence ID" value="OSC30604.1"/>
    <property type="molecule type" value="Genomic_DNA"/>
</dbReference>
<comment type="caution">
    <text evidence="1">The sequence shown here is derived from an EMBL/GenBank/DDBJ whole genome shotgun (WGS) entry which is preliminary data.</text>
</comment>
<sequence length="81" mass="9165">MDAFRIYVVRLVECRLFADGSFNRISFPAIWIVEEGDVGFHGRERRGRELVVVECAEDGLRPENEHVIVVSDSSGSAQDVR</sequence>
<name>A0AA91PC42_9MYCO</name>
<evidence type="ECO:0000313" key="2">
    <source>
        <dbReference type="Proteomes" id="UP000193577"/>
    </source>
</evidence>
<gene>
    <name evidence="1" type="ORF">B8W67_16845</name>
</gene>
<accession>A0AA91PC42</accession>
<dbReference type="AlphaFoldDB" id="A0AA91PC42"/>
<reference evidence="1 2" key="1">
    <citation type="submission" date="2017-04" db="EMBL/GenBank/DDBJ databases">
        <title>The new phylogeny of genus Mycobacterium.</title>
        <authorList>
            <person name="Tortoli E."/>
            <person name="Trovato A."/>
            <person name="Cirillo D.M."/>
        </authorList>
    </citation>
    <scope>NUCLEOTIDE SEQUENCE [LARGE SCALE GENOMIC DNA]</scope>
    <source>
        <strain evidence="1 2">KCTC 19819</strain>
    </source>
</reference>
<proteinExistence type="predicted"/>